<dbReference type="AlphaFoldDB" id="A0A099F6F0"/>
<dbReference type="Proteomes" id="UP000182312">
    <property type="component" value="Unassembled WGS sequence"/>
</dbReference>
<name>A0A099F6F0_9RHOB</name>
<sequence>MTKVALLTVDEAVRIDLQRLEQIIHELGEQTASQVIGAALEQLALALTRTLEAVETGDLAGVVNHAEHLSRLAWQVGLVTLAGVAIDVGSCAERQDRGALIATSSRLVRIGNRSLTQIWDPPAAG</sequence>
<dbReference type="Proteomes" id="UP000029846">
    <property type="component" value="Unassembled WGS sequence"/>
</dbReference>
<proteinExistence type="predicted"/>
<reference evidence="1 3" key="1">
    <citation type="submission" date="2014-09" db="EMBL/GenBank/DDBJ databases">
        <authorList>
            <person name="McGinnis J.M."/>
            <person name="Wolfgang W.J."/>
        </authorList>
    </citation>
    <scope>NUCLEOTIDE SEQUENCE [LARGE SCALE GENOMIC DNA]</scope>
    <source>
        <strain evidence="1 3">JCM 14014</strain>
    </source>
</reference>
<dbReference type="RefSeq" id="WP_036739079.1">
    <property type="nucleotide sequence ID" value="NZ_FOJO01000002.1"/>
</dbReference>
<organism evidence="1 3">
    <name type="scientific">Paracoccus halophilus</name>
    <dbReference type="NCBI Taxonomy" id="376733"/>
    <lineage>
        <taxon>Bacteria</taxon>
        <taxon>Pseudomonadati</taxon>
        <taxon>Pseudomonadota</taxon>
        <taxon>Alphaproteobacteria</taxon>
        <taxon>Rhodobacterales</taxon>
        <taxon>Paracoccaceae</taxon>
        <taxon>Paracoccus</taxon>
    </lineage>
</organism>
<dbReference type="OrthoDB" id="7873775at2"/>
<reference evidence="1 3" key="2">
    <citation type="submission" date="2014-10" db="EMBL/GenBank/DDBJ databases">
        <title>Paracoccus sanguinis sp. nov., isolated from clinical specimens of New York State patients.</title>
        <authorList>
            <person name="Mingle L.A."/>
            <person name="Cole J.A."/>
            <person name="Lapierre P."/>
            <person name="Musser K.A."/>
        </authorList>
    </citation>
    <scope>NUCLEOTIDE SEQUENCE [LARGE SCALE GENOMIC DNA]</scope>
    <source>
        <strain evidence="1 3">JCM 14014</strain>
    </source>
</reference>
<dbReference type="eggNOG" id="ENOG5032T89">
    <property type="taxonomic scope" value="Bacteria"/>
</dbReference>
<dbReference type="GO" id="GO:0000160">
    <property type="term" value="P:phosphorelay signal transduction system"/>
    <property type="evidence" value="ECO:0007669"/>
    <property type="project" value="InterPro"/>
</dbReference>
<dbReference type="STRING" id="376733.SAMN04487972_10247"/>
<dbReference type="EMBL" id="JRKN01000004">
    <property type="protein sequence ID" value="KGJ05826.1"/>
    <property type="molecule type" value="Genomic_DNA"/>
</dbReference>
<accession>A0A099F6F0</accession>
<dbReference type="EMBL" id="FOJO01000002">
    <property type="protein sequence ID" value="SFA40878.1"/>
    <property type="molecule type" value="Genomic_DNA"/>
</dbReference>
<evidence type="ECO:0000313" key="2">
    <source>
        <dbReference type="EMBL" id="SFA40878.1"/>
    </source>
</evidence>
<dbReference type="SUPFAM" id="SSF47226">
    <property type="entry name" value="Histidine-containing phosphotransfer domain, HPT domain"/>
    <property type="match status" value="1"/>
</dbReference>
<reference evidence="2 4" key="3">
    <citation type="submission" date="2016-10" db="EMBL/GenBank/DDBJ databases">
        <authorList>
            <person name="de Groot N.N."/>
        </authorList>
    </citation>
    <scope>NUCLEOTIDE SEQUENCE [LARGE SCALE GENOMIC DNA]</scope>
    <source>
        <strain evidence="2 4">CGMCC 1.6117</strain>
    </source>
</reference>
<evidence type="ECO:0000313" key="1">
    <source>
        <dbReference type="EMBL" id="KGJ05826.1"/>
    </source>
</evidence>
<protein>
    <submittedName>
        <fullName evidence="1">Uncharacterized protein</fullName>
    </submittedName>
</protein>
<evidence type="ECO:0000313" key="4">
    <source>
        <dbReference type="Proteomes" id="UP000182312"/>
    </source>
</evidence>
<evidence type="ECO:0000313" key="3">
    <source>
        <dbReference type="Proteomes" id="UP000029846"/>
    </source>
</evidence>
<gene>
    <name evidence="1" type="ORF">IT41_03910</name>
    <name evidence="2" type="ORF">SAMN04487972_10247</name>
</gene>
<keyword evidence="3" id="KW-1185">Reference proteome</keyword>
<dbReference type="InterPro" id="IPR036641">
    <property type="entry name" value="HPT_dom_sf"/>
</dbReference>